<organism evidence="2 3">
    <name type="scientific">Meloidogyne floridensis</name>
    <dbReference type="NCBI Taxonomy" id="298350"/>
    <lineage>
        <taxon>Eukaryota</taxon>
        <taxon>Metazoa</taxon>
        <taxon>Ecdysozoa</taxon>
        <taxon>Nematoda</taxon>
        <taxon>Chromadorea</taxon>
        <taxon>Rhabditida</taxon>
        <taxon>Tylenchina</taxon>
        <taxon>Tylenchomorpha</taxon>
        <taxon>Tylenchoidea</taxon>
        <taxon>Meloidogynidae</taxon>
        <taxon>Meloidogyninae</taxon>
        <taxon>Meloidogyne</taxon>
    </lineage>
</organism>
<reference evidence="3" key="1">
    <citation type="submission" date="2022-11" db="UniProtKB">
        <authorList>
            <consortium name="WormBaseParasite"/>
        </authorList>
    </citation>
    <scope>IDENTIFICATION</scope>
</reference>
<accession>A0A915NJL8</accession>
<evidence type="ECO:0000313" key="3">
    <source>
        <dbReference type="WBParaSite" id="scf7180000417479.g1311"/>
    </source>
</evidence>
<feature type="compositionally biased region" description="Polar residues" evidence="1">
    <location>
        <begin position="117"/>
        <end position="126"/>
    </location>
</feature>
<feature type="compositionally biased region" description="Polar residues" evidence="1">
    <location>
        <begin position="164"/>
        <end position="173"/>
    </location>
</feature>
<evidence type="ECO:0000313" key="2">
    <source>
        <dbReference type="Proteomes" id="UP000887560"/>
    </source>
</evidence>
<sequence length="290" mass="32613">MEEILIIPGTTIFSDCWKGYKHEKLGSRITTLYSQPYINEITNKKNLMEKAIHLFADKKCGKCVTLQEELDVLQQKLNASVQQENHDALNNLSKSDKGGCKTKVHAEKPSAKEMPVNITTNTTEKGQTFKRKAPESDSEPIKKRQKKKKSDLQKDTQQQKDNQSLSTNTSDSQKVVRPTPLVSNQQSSEKLKSIQNEATTNVVQQITEPQKEAQQSFKSPKTSEQQKTKEPPKAVQKTSEPQKIIQKDPPLPPKNVQKTVDSKKDVQQTSKPIQQTAPVAKVIQQQPTTS</sequence>
<protein>
    <submittedName>
        <fullName evidence="3">Uncharacterized protein</fullName>
    </submittedName>
</protein>
<feature type="compositionally biased region" description="Basic and acidic residues" evidence="1">
    <location>
        <begin position="132"/>
        <end position="142"/>
    </location>
</feature>
<evidence type="ECO:0000256" key="1">
    <source>
        <dbReference type="SAM" id="MobiDB-lite"/>
    </source>
</evidence>
<name>A0A915NJL8_9BILA</name>
<feature type="compositionally biased region" description="Polar residues" evidence="1">
    <location>
        <begin position="181"/>
        <end position="223"/>
    </location>
</feature>
<feature type="compositionally biased region" description="Basic and acidic residues" evidence="1">
    <location>
        <begin position="94"/>
        <end position="111"/>
    </location>
</feature>
<dbReference type="AlphaFoldDB" id="A0A915NJL8"/>
<feature type="region of interest" description="Disordered" evidence="1">
    <location>
        <begin position="89"/>
        <end position="290"/>
    </location>
</feature>
<dbReference type="WBParaSite" id="scf7180000417479.g1311">
    <property type="protein sequence ID" value="scf7180000417479.g1311"/>
    <property type="gene ID" value="scf7180000417479.g1311"/>
</dbReference>
<proteinExistence type="predicted"/>
<keyword evidence="2" id="KW-1185">Reference proteome</keyword>
<feature type="compositionally biased region" description="Polar residues" evidence="1">
    <location>
        <begin position="267"/>
        <end position="290"/>
    </location>
</feature>
<dbReference type="Proteomes" id="UP000887560">
    <property type="component" value="Unplaced"/>
</dbReference>